<evidence type="ECO:0000256" key="6">
    <source>
        <dbReference type="ARBA" id="ARBA00023125"/>
    </source>
</evidence>
<dbReference type="InterPro" id="IPR023405">
    <property type="entry name" value="Topo_IA_core_domain"/>
</dbReference>
<evidence type="ECO:0000256" key="7">
    <source>
        <dbReference type="ARBA" id="ARBA00023235"/>
    </source>
</evidence>
<dbReference type="InterPro" id="IPR013824">
    <property type="entry name" value="Topo_IA_cen_sub1"/>
</dbReference>
<dbReference type="GO" id="GO:0046872">
    <property type="term" value="F:metal ion binding"/>
    <property type="evidence" value="ECO:0007669"/>
    <property type="project" value="UniProtKB-KW"/>
</dbReference>
<dbReference type="CDD" id="cd00186">
    <property type="entry name" value="TOP1Ac"/>
    <property type="match status" value="1"/>
</dbReference>
<dbReference type="PROSITE" id="PS52039">
    <property type="entry name" value="TOPO_IA_2"/>
    <property type="match status" value="1"/>
</dbReference>
<feature type="compositionally biased region" description="Basic residues" evidence="9">
    <location>
        <begin position="853"/>
        <end position="878"/>
    </location>
</feature>
<evidence type="ECO:0000259" key="11">
    <source>
        <dbReference type="PROSITE" id="PS52039"/>
    </source>
</evidence>
<evidence type="ECO:0000313" key="13">
    <source>
        <dbReference type="Proteomes" id="UP000176944"/>
    </source>
</evidence>
<organism evidence="12 13">
    <name type="scientific">Moorena producens (strain JHB)</name>
    <dbReference type="NCBI Taxonomy" id="1454205"/>
    <lineage>
        <taxon>Bacteria</taxon>
        <taxon>Bacillati</taxon>
        <taxon>Cyanobacteriota</taxon>
        <taxon>Cyanophyceae</taxon>
        <taxon>Coleofasciculales</taxon>
        <taxon>Coleofasciculaceae</taxon>
        <taxon>Moorena</taxon>
    </lineage>
</organism>
<feature type="region of interest" description="Disordered" evidence="9">
    <location>
        <begin position="847"/>
        <end position="892"/>
    </location>
</feature>
<dbReference type="InterPro" id="IPR003602">
    <property type="entry name" value="Topo_IA_DNA-bd_dom"/>
</dbReference>
<sequence>MTTLVIVESPTKARTIRNYLPSGYQVEASMGHVRDLPQSASEIPEKYKGEKWAKFGVNVEADFEPLYLVPKDKKQVVQQLKAALKDSDELILATDEDREGESISWHLLQILKPKVPTKRMVFHEITKDAIQNALQNCREIDDQVVRAQETRRILDRLVGYTLSPLLWKKVAWGLSAGRVQSVAVRLLVTRERQRRAFRKGTYWDLKGILEAGSSFDAKLVTLDMVKIATGSDFDANTGDIIEGRQVKLLSEVEAKALKDRLIDKVWTVTNLQERPVTRKPSPPFTTSTLQQEANRKLGLSARDTMRTAQSLYEKGFITYMRTDSVHLSEQAITAARSCVEQKYGVEYLSPKPRKYTTKSKGAQEAHEAIRPAGSTFKTSQETGLSDREFKVYDLIWKRTVACQMADARQTQIVVDLQVENAGFRATGKRIDFPGYLRAYVEGSDDPNAALENQEVILPALKLGDHPNCRELEAIGHETQPPARYTEATLVKTLEQEGIGRPSTYASIIGTIIDRGYAQKLKNALAPTFTAFAVTNLLEQNFPDLVDTSFTAKMERTLDDIANGAAQWLPYLQKFYLGEKGLDNQVKERINEIDPIVARTVELEDLDARVRIGKFGPYVEVDNGNGVLTASIPQDLTPAELNIDQVHVLIQQKMEGPEKLGLHPETGEPIYILNGNYGPYLQLGDATEDKKKKPKRVSLPKGVNKEDVHLEMAVGLLALPRLLGPHPETGKPVKTAIGRFGPYVVHDQGKEGKDYRSLKAEDNVLTITLDRALELLAQPKRTRGGSRSKTKKPLRELGAHPQDGEPVNIYQGPYGIYVNHGKVNASLPEGTSMEELTLETALELIAAKASSGKSGRKSSKSTTSTKKKTSGKSTKKTTKTTKDDDQEAQLESE</sequence>
<evidence type="ECO:0000256" key="4">
    <source>
        <dbReference type="ARBA" id="ARBA00022842"/>
    </source>
</evidence>
<dbReference type="EC" id="5.6.2.1" evidence="8"/>
<feature type="region of interest" description="Disordered" evidence="9">
    <location>
        <begin position="354"/>
        <end position="381"/>
    </location>
</feature>
<dbReference type="InterPro" id="IPR023406">
    <property type="entry name" value="Topo_IA_AS"/>
</dbReference>
<dbReference type="InterPro" id="IPR034149">
    <property type="entry name" value="TOPRIM_TopoI"/>
</dbReference>
<dbReference type="CDD" id="cd03363">
    <property type="entry name" value="TOPRIM_TopoIA_TopoI"/>
    <property type="match status" value="1"/>
</dbReference>
<dbReference type="InterPro" id="IPR013825">
    <property type="entry name" value="Topo_IA_cen_sub2"/>
</dbReference>
<feature type="active site" description="O-(5'-phospho-DNA)-tyrosine intermediate" evidence="8">
    <location>
        <position position="319"/>
    </location>
</feature>
<dbReference type="PROSITE" id="PS00396">
    <property type="entry name" value="TOPO_IA_1"/>
    <property type="match status" value="1"/>
</dbReference>
<dbReference type="NCBIfam" id="TIGR01051">
    <property type="entry name" value="topA_bact"/>
    <property type="match status" value="1"/>
</dbReference>
<feature type="region of interest" description="Disordered" evidence="9">
    <location>
        <begin position="777"/>
        <end position="805"/>
    </location>
</feature>
<evidence type="ECO:0000256" key="1">
    <source>
        <dbReference type="ARBA" id="ARBA00000213"/>
    </source>
</evidence>
<evidence type="ECO:0000256" key="8">
    <source>
        <dbReference type="HAMAP-Rule" id="MF_00952"/>
    </source>
</evidence>
<dbReference type="SMART" id="SM00436">
    <property type="entry name" value="TOP1Bc"/>
    <property type="match status" value="1"/>
</dbReference>
<dbReference type="PROSITE" id="PS50880">
    <property type="entry name" value="TOPRIM"/>
    <property type="match status" value="1"/>
</dbReference>
<dbReference type="InterPro" id="IPR003601">
    <property type="entry name" value="Topo_IA_2"/>
</dbReference>
<dbReference type="SMART" id="SM00437">
    <property type="entry name" value="TOP1Ac"/>
    <property type="match status" value="1"/>
</dbReference>
<dbReference type="InterPro" id="IPR006171">
    <property type="entry name" value="TOPRIM_dom"/>
</dbReference>
<dbReference type="InterPro" id="IPR005733">
    <property type="entry name" value="TopoI_bac-type"/>
</dbReference>
<dbReference type="EMBL" id="CP017708">
    <property type="protein sequence ID" value="AOY79072.1"/>
    <property type="molecule type" value="Genomic_DNA"/>
</dbReference>
<dbReference type="Gene3D" id="1.10.460.10">
    <property type="entry name" value="Topoisomerase I, domain 2"/>
    <property type="match status" value="1"/>
</dbReference>
<feature type="domain" description="Toprim" evidence="10">
    <location>
        <begin position="2"/>
        <end position="126"/>
    </location>
</feature>
<dbReference type="Gene3D" id="2.70.20.10">
    <property type="entry name" value="Topoisomerase I, domain 3"/>
    <property type="match status" value="1"/>
</dbReference>
<dbReference type="Pfam" id="PF01751">
    <property type="entry name" value="Toprim"/>
    <property type="match status" value="1"/>
</dbReference>
<gene>
    <name evidence="8 12" type="primary">topA</name>
    <name evidence="12" type="ORF">BJP36_03265</name>
</gene>
<name>A0A1D9FUL1_MOOP1</name>
<evidence type="ECO:0000313" key="12">
    <source>
        <dbReference type="EMBL" id="AOY79072.1"/>
    </source>
</evidence>
<dbReference type="InterPro" id="IPR013826">
    <property type="entry name" value="Topo_IA_cen_sub3"/>
</dbReference>
<feature type="compositionally biased region" description="Acidic residues" evidence="9">
    <location>
        <begin position="883"/>
        <end position="892"/>
    </location>
</feature>
<evidence type="ECO:0000256" key="9">
    <source>
        <dbReference type="SAM" id="MobiDB-lite"/>
    </source>
</evidence>
<dbReference type="PANTHER" id="PTHR42785:SF1">
    <property type="entry name" value="DNA TOPOISOMERASE"/>
    <property type="match status" value="1"/>
</dbReference>
<dbReference type="AlphaFoldDB" id="A0A1D9FUL1"/>
<dbReference type="InterPro" id="IPR013497">
    <property type="entry name" value="Topo_IA_cen"/>
</dbReference>
<feature type="site" description="Interaction with DNA" evidence="8">
    <location>
        <position position="514"/>
    </location>
</feature>
<keyword evidence="6 8" id="KW-0238">DNA-binding</keyword>
<comment type="catalytic activity">
    <reaction evidence="1 8">
        <text>ATP-independent breakage of single-stranded DNA, followed by passage and rejoining.</text>
        <dbReference type="EC" id="5.6.2.1"/>
    </reaction>
</comment>
<evidence type="ECO:0000259" key="10">
    <source>
        <dbReference type="PROSITE" id="PS50880"/>
    </source>
</evidence>
<keyword evidence="7 8" id="KW-0413">Isomerase</keyword>
<dbReference type="InterPro" id="IPR028612">
    <property type="entry name" value="Topoisom_1_IA"/>
</dbReference>
<protein>
    <recommendedName>
        <fullName evidence="8">DNA topoisomerase 1</fullName>
        <ecNumber evidence="8">5.6.2.1</ecNumber>
    </recommendedName>
    <alternativeName>
        <fullName evidence="8">DNA topoisomerase I</fullName>
    </alternativeName>
</protein>
<dbReference type="SMART" id="SM00493">
    <property type="entry name" value="TOPRIM"/>
    <property type="match status" value="1"/>
</dbReference>
<reference evidence="13" key="1">
    <citation type="submission" date="2016-10" db="EMBL/GenBank/DDBJ databases">
        <title>Comparative genomics uncovers the prolific and rare metabolic potential of the cyanobacterial genus Moorea.</title>
        <authorList>
            <person name="Leao T."/>
            <person name="Castelao G."/>
            <person name="Korobeynikov A."/>
            <person name="Monroe E.A."/>
            <person name="Podell S."/>
            <person name="Glukhov E."/>
            <person name="Allen E."/>
            <person name="Gerwick W.H."/>
            <person name="Gerwick L."/>
        </authorList>
    </citation>
    <scope>NUCLEOTIDE SEQUENCE [LARGE SCALE GENOMIC DNA]</scope>
    <source>
        <strain evidence="13">JHB</strain>
    </source>
</reference>
<evidence type="ECO:0000256" key="5">
    <source>
        <dbReference type="ARBA" id="ARBA00023029"/>
    </source>
</evidence>
<feature type="site" description="Interaction with DNA" evidence="8">
    <location>
        <position position="321"/>
    </location>
</feature>
<feature type="site" description="Interaction with DNA" evidence="8">
    <location>
        <position position="151"/>
    </location>
</feature>
<keyword evidence="4" id="KW-0460">Magnesium</keyword>
<dbReference type="PANTHER" id="PTHR42785">
    <property type="entry name" value="DNA TOPOISOMERASE, TYPE IA, CORE"/>
    <property type="match status" value="1"/>
</dbReference>
<feature type="site" description="Interaction with DNA" evidence="8">
    <location>
        <position position="167"/>
    </location>
</feature>
<dbReference type="InterPro" id="IPR000380">
    <property type="entry name" value="Topo_IA"/>
</dbReference>
<dbReference type="PRINTS" id="PR00417">
    <property type="entry name" value="PRTPISMRASEI"/>
</dbReference>
<feature type="domain" description="Topo IA-type catalytic" evidence="11">
    <location>
        <begin position="141"/>
        <end position="582"/>
    </location>
</feature>
<feature type="site" description="Interaction with DNA" evidence="8">
    <location>
        <position position="160"/>
    </location>
</feature>
<feature type="site" description="Interaction with DNA" evidence="8">
    <location>
        <position position="155"/>
    </location>
</feature>
<feature type="site" description="Interaction with DNA" evidence="8">
    <location>
        <position position="152"/>
    </location>
</feature>
<dbReference type="InterPro" id="IPR025589">
    <property type="entry name" value="Toprim_C_rpt"/>
</dbReference>
<dbReference type="HAMAP" id="MF_00952">
    <property type="entry name" value="Topoisom_1_prok"/>
    <property type="match status" value="1"/>
</dbReference>
<proteinExistence type="inferred from homology"/>
<dbReference type="GO" id="GO:0003917">
    <property type="term" value="F:DNA topoisomerase type I (single strand cut, ATP-independent) activity"/>
    <property type="evidence" value="ECO:0007669"/>
    <property type="project" value="UniProtKB-UniRule"/>
</dbReference>
<comment type="function">
    <text evidence="8">Releases the supercoiling and torsional tension of DNA, which is introduced during the DNA replication and transcription, by transiently cleaving and rejoining one strand of the DNA duplex. Introduces a single-strand break via transesterification at a target site in duplex DNA. The scissile phosphodiester is attacked by the catalytic tyrosine of the enzyme, resulting in the formation of a DNA-(5'-phosphotyrosyl)-enzyme intermediate and the expulsion of a 3'-OH DNA strand. The free DNA strand then undergoes passage around the unbroken strand, thus removing DNA supercoils. Finally, in the religation step, the DNA 3'-OH attacks the covalent intermediate to expel the active-site tyrosine and restore the DNA phosphodiester backbone.</text>
</comment>
<evidence type="ECO:0000256" key="2">
    <source>
        <dbReference type="ARBA" id="ARBA00009446"/>
    </source>
</evidence>
<dbReference type="Pfam" id="PF01131">
    <property type="entry name" value="Topoisom_bac"/>
    <property type="match status" value="1"/>
</dbReference>
<feature type="compositionally biased region" description="Basic residues" evidence="9">
    <location>
        <begin position="779"/>
        <end position="791"/>
    </location>
</feature>
<dbReference type="Gene3D" id="3.40.50.140">
    <property type="match status" value="1"/>
</dbReference>
<dbReference type="GO" id="GO:0006265">
    <property type="term" value="P:DNA topological change"/>
    <property type="evidence" value="ECO:0007669"/>
    <property type="project" value="UniProtKB-UniRule"/>
</dbReference>
<feature type="region of interest" description="Interaction with DNA" evidence="8">
    <location>
        <begin position="175"/>
        <end position="180"/>
    </location>
</feature>
<keyword evidence="5 8" id="KW-0799">Topoisomerase</keyword>
<feature type="site" description="Interaction with DNA" evidence="8">
    <location>
        <position position="32"/>
    </location>
</feature>
<dbReference type="Pfam" id="PF13368">
    <property type="entry name" value="Toprim_C_rpt"/>
    <property type="match status" value="3"/>
</dbReference>
<evidence type="ECO:0000256" key="3">
    <source>
        <dbReference type="ARBA" id="ARBA00022723"/>
    </source>
</evidence>
<dbReference type="SUPFAM" id="SSF56712">
    <property type="entry name" value="Prokaryotic type I DNA topoisomerase"/>
    <property type="match status" value="1"/>
</dbReference>
<comment type="subunit">
    <text evidence="8">Monomer.</text>
</comment>
<keyword evidence="3" id="KW-0479">Metal-binding</keyword>
<comment type="similarity">
    <text evidence="2 8">Belongs to the type IA topoisomerase family.</text>
</comment>
<dbReference type="GO" id="GO:0003677">
    <property type="term" value="F:DNA binding"/>
    <property type="evidence" value="ECO:0007669"/>
    <property type="project" value="UniProtKB-KW"/>
</dbReference>
<accession>A0A1D9FUL1</accession>
<dbReference type="Proteomes" id="UP000176944">
    <property type="component" value="Chromosome"/>
</dbReference>
<dbReference type="Gene3D" id="1.10.290.10">
    <property type="entry name" value="Topoisomerase I, domain 4"/>
    <property type="match status" value="1"/>
</dbReference>